<dbReference type="InterPro" id="IPR012767">
    <property type="entry name" value="Trehalose_TreY"/>
</dbReference>
<dbReference type="EMBL" id="AGWN01000001">
    <property type="protein sequence ID" value="EPD30408.1"/>
    <property type="molecule type" value="Genomic_DNA"/>
</dbReference>
<dbReference type="SMART" id="SM00642">
    <property type="entry name" value="Aamy"/>
    <property type="match status" value="1"/>
</dbReference>
<dbReference type="Pfam" id="PF00128">
    <property type="entry name" value="Alpha-amylase"/>
    <property type="match status" value="1"/>
</dbReference>
<name>A0A9W5VW00_9ACTO</name>
<feature type="domain" description="Glycosyl hydrolase family 13 catalytic" evidence="1">
    <location>
        <begin position="16"/>
        <end position="733"/>
    </location>
</feature>
<dbReference type="PANTHER" id="PTHR10357:SF216">
    <property type="entry name" value="MALTOOLIGOSYL TREHALOSE SYNTHASE-RELATED"/>
    <property type="match status" value="1"/>
</dbReference>
<dbReference type="GO" id="GO:0030980">
    <property type="term" value="P:alpha-glucan catabolic process"/>
    <property type="evidence" value="ECO:0007669"/>
    <property type="project" value="TreeGrafter"/>
</dbReference>
<dbReference type="SUPFAM" id="SSF51445">
    <property type="entry name" value="(Trans)glycosidases"/>
    <property type="match status" value="1"/>
</dbReference>
<reference evidence="2 3" key="1">
    <citation type="submission" date="2013-05" db="EMBL/GenBank/DDBJ databases">
        <title>The Genome Sequence of Actinomyces europaeus ACS-120-V-COL10B.</title>
        <authorList>
            <consortium name="The Broad Institute Genomics Platform"/>
            <person name="Earl A."/>
            <person name="Ward D."/>
            <person name="Feldgarden M."/>
            <person name="Gevers D."/>
            <person name="Saerens B."/>
            <person name="Vaneechoutte M."/>
            <person name="Walker B."/>
            <person name="Young S."/>
            <person name="Zeng Q."/>
            <person name="Gargeya S."/>
            <person name="Fitzgerald M."/>
            <person name="Haas B."/>
            <person name="Abouelleil A."/>
            <person name="Allen A.W."/>
            <person name="Alvarado L."/>
            <person name="Arachchi H.M."/>
            <person name="Berlin A.M."/>
            <person name="Chapman S.B."/>
            <person name="Gainer-Dewar J."/>
            <person name="Goldberg J."/>
            <person name="Griggs A."/>
            <person name="Gujja S."/>
            <person name="Hansen M."/>
            <person name="Howarth C."/>
            <person name="Imamovic A."/>
            <person name="Ireland A."/>
            <person name="Larimer J."/>
            <person name="McCowan C."/>
            <person name="Murphy C."/>
            <person name="Pearson M."/>
            <person name="Poon T.W."/>
            <person name="Priest M."/>
            <person name="Roberts A."/>
            <person name="Saif S."/>
            <person name="Shea T."/>
            <person name="Sisk P."/>
            <person name="Sykes S."/>
            <person name="Wortman J."/>
            <person name="Nusbaum C."/>
            <person name="Birren B."/>
        </authorList>
    </citation>
    <scope>NUCLEOTIDE SEQUENCE [LARGE SCALE GENOMIC DNA]</scope>
    <source>
        <strain evidence="2 3">ACS-120-V-Col10b</strain>
    </source>
</reference>
<protein>
    <submittedName>
        <fullName evidence="2">Malto-oligosyltrehalose synthase</fullName>
    </submittedName>
</protein>
<dbReference type="NCBIfam" id="TIGR02401">
    <property type="entry name" value="trehalose_TreY"/>
    <property type="match status" value="1"/>
</dbReference>
<dbReference type="GO" id="GO:0047470">
    <property type="term" value="F:(1,4)-alpha-D-glucan 1-alpha-D-glucosylmutase activity"/>
    <property type="evidence" value="ECO:0007669"/>
    <property type="project" value="TreeGrafter"/>
</dbReference>
<dbReference type="InterPro" id="IPR017853">
    <property type="entry name" value="GH"/>
</dbReference>
<proteinExistence type="predicted"/>
<dbReference type="CDD" id="cd11336">
    <property type="entry name" value="AmyAc_MTSase"/>
    <property type="match status" value="1"/>
</dbReference>
<gene>
    <name evidence="2" type="ORF">HMPREF9238_00146</name>
</gene>
<organism evidence="2 3">
    <name type="scientific">Gleimia europaea ACS-120-V-Col10b</name>
    <dbReference type="NCBI Taxonomy" id="883069"/>
    <lineage>
        <taxon>Bacteria</taxon>
        <taxon>Bacillati</taxon>
        <taxon>Actinomycetota</taxon>
        <taxon>Actinomycetes</taxon>
        <taxon>Actinomycetales</taxon>
        <taxon>Actinomycetaceae</taxon>
        <taxon>Gleimia</taxon>
    </lineage>
</organism>
<dbReference type="PANTHER" id="PTHR10357">
    <property type="entry name" value="ALPHA-AMYLASE FAMILY MEMBER"/>
    <property type="match status" value="1"/>
</dbReference>
<sequence>MNNPHPHLPANGKRTPISTYRLQVNENFPFSAAEEVLPYLVELGVTDVYLAPILQAAPGSLHGYDVVDHTHISAQLGGLDAFKKFADRAHELGLHVIVDIVPNHMAVPTPVWHNKAMWSVLKHGAKSGYANWFDVDIDSPILMPVLGKRIGQVLADQEIQLAKMVVPTEPQYGEQWVLTYYEHVFPVAKGTESLPLSVLIERQHYRLAHWKVADEELNYRRFFDVGTLAGLRVEQEEVFQATHALILDLVQTGYIDGLRVDHPDGLANPTEYFKRLHEATGGQWIVAEKILEGDEELPSNWPVAGTTGYDTAWRLHALLTDPAGAMPLGAIMQNIAGDSPSSLPAIIREAKAQIIDTSLAAEVRRVGTLIWQICQEDIRLRDYTFRSLIDCLRELVIEFDRYRAYVGAFEPVSDATRAVVEGAAERARTRLDHDLDDAMDVIVALVLGDEVGSAGLDVSDERRREVMVRFQQICGAVQAKGVEDTAFYRWTHMTSLNEVGSTPEVFSIDIDRFHAFESKLQSNWAATMTCGTTHDTKRGEDVRARISLLSQRSKDWASLLNEMRALSREYRPANINGRAENLMWQTIVGTWGTTDRITADRLSRYLTKAIREQKEWTSWTGPDERLEKDFLEYACTIIGDPQIIELLNEWCESNTDLLRSVILSMKALQLTLPGVADVYQGTEITATSLVDPDNRRPVNFTELSQILDKVFTSSPQSLDEEKMLITASLLRLRRDMPSVFVSKDSGYQALPTSSGHCVAFARTLSGDPRVVTVATRRKAALDEIGGWDEVSVVLPDGKWQDVFTSEVFAGGAAAATDLLDTFPVAVLKKIEES</sequence>
<evidence type="ECO:0000259" key="1">
    <source>
        <dbReference type="SMART" id="SM00642"/>
    </source>
</evidence>
<comment type="caution">
    <text evidence="2">The sequence shown here is derived from an EMBL/GenBank/DDBJ whole genome shotgun (WGS) entry which is preliminary data.</text>
</comment>
<dbReference type="RefSeq" id="WP_016443520.1">
    <property type="nucleotide sequence ID" value="NZ_KE150266.1"/>
</dbReference>
<evidence type="ECO:0000313" key="3">
    <source>
        <dbReference type="Proteomes" id="UP000014387"/>
    </source>
</evidence>
<dbReference type="Gene3D" id="1.10.10.470">
    <property type="entry name" value="Maltooligosyl trehalose synthase, domain 4"/>
    <property type="match status" value="1"/>
</dbReference>
<dbReference type="InterPro" id="IPR006047">
    <property type="entry name" value="GH13_cat_dom"/>
</dbReference>
<dbReference type="Gene3D" id="3.20.20.80">
    <property type="entry name" value="Glycosidases"/>
    <property type="match status" value="1"/>
</dbReference>
<accession>A0A9W5VW00</accession>
<dbReference type="GO" id="GO:0005992">
    <property type="term" value="P:trehalose biosynthetic process"/>
    <property type="evidence" value="ECO:0007669"/>
    <property type="project" value="TreeGrafter"/>
</dbReference>
<dbReference type="InterPro" id="IPR013797">
    <property type="entry name" value="Maltooligo_trehalose_synth_4"/>
</dbReference>
<dbReference type="Proteomes" id="UP000014387">
    <property type="component" value="Unassembled WGS sequence"/>
</dbReference>
<dbReference type="Gene3D" id="3.30.1590.10">
    <property type="entry name" value="Maltooligosyl trehalose synthase, domain 2"/>
    <property type="match status" value="1"/>
</dbReference>
<dbReference type="Gene3D" id="1.10.150.200">
    <property type="entry name" value="Maltooligosyl trehalose synthase, domain 3"/>
    <property type="match status" value="1"/>
</dbReference>
<evidence type="ECO:0000313" key="2">
    <source>
        <dbReference type="EMBL" id="EPD30408.1"/>
    </source>
</evidence>
<dbReference type="OrthoDB" id="9761577at2"/>
<keyword evidence="3" id="KW-1185">Reference proteome</keyword>
<dbReference type="AlphaFoldDB" id="A0A9W5VW00"/>